<comment type="caution">
    <text evidence="1">The sequence shown here is derived from an EMBL/GenBank/DDBJ whole genome shotgun (WGS) entry which is preliminary data.</text>
</comment>
<sequence length="58" mass="6339">MDNKKNKLTIKSNWNKNLTLSENEMNVIRGGESIATNCAACEGCQPNAKETDVPSQAQ</sequence>
<protein>
    <submittedName>
        <fullName evidence="1">Uncharacterized protein</fullName>
    </submittedName>
</protein>
<dbReference type="AlphaFoldDB" id="A1ZMJ4"/>
<accession>A1ZMJ4</accession>
<dbReference type="EMBL" id="AAWS01000016">
    <property type="protein sequence ID" value="EAY28374.1"/>
    <property type="molecule type" value="Genomic_DNA"/>
</dbReference>
<dbReference type="RefSeq" id="WP_002698096.1">
    <property type="nucleotide sequence ID" value="NZ_AAWS01000016.1"/>
</dbReference>
<name>A1ZMJ4_MICM2</name>
<proteinExistence type="predicted"/>
<gene>
    <name evidence="1" type="ORF">M23134_03926</name>
</gene>
<reference evidence="1 2" key="1">
    <citation type="submission" date="2007-01" db="EMBL/GenBank/DDBJ databases">
        <authorList>
            <person name="Haygood M."/>
            <person name="Podell S."/>
            <person name="Anderson C."/>
            <person name="Hopkinson B."/>
            <person name="Roe K."/>
            <person name="Barbeau K."/>
            <person name="Gaasterland T."/>
            <person name="Ferriera S."/>
            <person name="Johnson J."/>
            <person name="Kravitz S."/>
            <person name="Beeson K."/>
            <person name="Sutton G."/>
            <person name="Rogers Y.-H."/>
            <person name="Friedman R."/>
            <person name="Frazier M."/>
            <person name="Venter J.C."/>
        </authorList>
    </citation>
    <scope>NUCLEOTIDE SEQUENCE [LARGE SCALE GENOMIC DNA]</scope>
    <source>
        <strain evidence="1 2">ATCC 23134</strain>
    </source>
</reference>
<evidence type="ECO:0000313" key="1">
    <source>
        <dbReference type="EMBL" id="EAY28374.1"/>
    </source>
</evidence>
<keyword evidence="2" id="KW-1185">Reference proteome</keyword>
<organism evidence="1 2">
    <name type="scientific">Microscilla marina ATCC 23134</name>
    <dbReference type="NCBI Taxonomy" id="313606"/>
    <lineage>
        <taxon>Bacteria</taxon>
        <taxon>Pseudomonadati</taxon>
        <taxon>Bacteroidota</taxon>
        <taxon>Cytophagia</taxon>
        <taxon>Cytophagales</taxon>
        <taxon>Microscillaceae</taxon>
        <taxon>Microscilla</taxon>
    </lineage>
</organism>
<dbReference type="Proteomes" id="UP000004095">
    <property type="component" value="Unassembled WGS sequence"/>
</dbReference>
<evidence type="ECO:0000313" key="2">
    <source>
        <dbReference type="Proteomes" id="UP000004095"/>
    </source>
</evidence>